<dbReference type="Gene3D" id="3.10.100.10">
    <property type="entry name" value="Mannose-Binding Protein A, subunit A"/>
    <property type="match status" value="1"/>
</dbReference>
<dbReference type="EMBL" id="JAVFWL010000003">
    <property type="protein sequence ID" value="KAK6745289.1"/>
    <property type="molecule type" value="Genomic_DNA"/>
</dbReference>
<proteinExistence type="predicted"/>
<dbReference type="PANTHER" id="PTHR31024:SF3">
    <property type="entry name" value="C-TYPE LECTIN-RELATED"/>
    <property type="match status" value="1"/>
</dbReference>
<dbReference type="Pfam" id="PF00059">
    <property type="entry name" value="Lectin_C"/>
    <property type="match status" value="1"/>
</dbReference>
<feature type="domain" description="VWFA" evidence="4">
    <location>
        <begin position="208"/>
        <end position="318"/>
    </location>
</feature>
<dbReference type="PROSITE" id="PS50234">
    <property type="entry name" value="VWFA"/>
    <property type="match status" value="1"/>
</dbReference>
<dbReference type="SMART" id="SM00034">
    <property type="entry name" value="CLECT"/>
    <property type="match status" value="1"/>
</dbReference>
<dbReference type="CDD" id="cd00198">
    <property type="entry name" value="vWFA"/>
    <property type="match status" value="1"/>
</dbReference>
<comment type="caution">
    <text evidence="5">The sequence shown here is derived from an EMBL/GenBank/DDBJ whole genome shotgun (WGS) entry which is preliminary data.</text>
</comment>
<dbReference type="PROSITE" id="PS00615">
    <property type="entry name" value="C_TYPE_LECTIN_1"/>
    <property type="match status" value="1"/>
</dbReference>
<evidence type="ECO:0008006" key="7">
    <source>
        <dbReference type="Google" id="ProtNLM"/>
    </source>
</evidence>
<organism evidence="5 6">
    <name type="scientific">Necator americanus</name>
    <name type="common">Human hookworm</name>
    <dbReference type="NCBI Taxonomy" id="51031"/>
    <lineage>
        <taxon>Eukaryota</taxon>
        <taxon>Metazoa</taxon>
        <taxon>Ecdysozoa</taxon>
        <taxon>Nematoda</taxon>
        <taxon>Chromadorea</taxon>
        <taxon>Rhabditida</taxon>
        <taxon>Rhabditina</taxon>
        <taxon>Rhabditomorpha</taxon>
        <taxon>Strongyloidea</taxon>
        <taxon>Ancylostomatidae</taxon>
        <taxon>Bunostominae</taxon>
        <taxon>Necator</taxon>
    </lineage>
</organism>
<feature type="domain" description="C-type lectin" evidence="3">
    <location>
        <begin position="314"/>
        <end position="419"/>
    </location>
</feature>
<dbReference type="SUPFAM" id="SSF53300">
    <property type="entry name" value="vWA-like"/>
    <property type="match status" value="1"/>
</dbReference>
<dbReference type="PROSITE" id="PS50041">
    <property type="entry name" value="C_TYPE_LECTIN_2"/>
    <property type="match status" value="1"/>
</dbReference>
<dbReference type="InterPro" id="IPR016186">
    <property type="entry name" value="C-type_lectin-like/link_sf"/>
</dbReference>
<feature type="compositionally biased region" description="Polar residues" evidence="2">
    <location>
        <begin position="159"/>
        <end position="179"/>
    </location>
</feature>
<keyword evidence="6" id="KW-1185">Reference proteome</keyword>
<name>A0ABR1D438_NECAM</name>
<dbReference type="InterPro" id="IPR036465">
    <property type="entry name" value="vWFA_dom_sf"/>
</dbReference>
<dbReference type="Gene3D" id="3.40.50.410">
    <property type="entry name" value="von Willebrand factor, type A domain"/>
    <property type="match status" value="1"/>
</dbReference>
<sequence>MFPYVVLMAAYHEYDVIRESVGNAGGTGSTTIYDFSYKKQQICTNIEKLWSNVDFENAGNVPLSRTIRNLFNNFGFDDTSLLLFTGDRDQNDVDAAASQVDYYISNKLAVDFSIVVVNYGNCSFSSWRHTDEYDALTVEPNLLSQYVDDSVCGLITSSSTHSPTQNLPDKTTRKCSTAPATAPSIPTLPPASITSSGCDCVLQTVWLDIFLLMEATTSMKPGIDAATDYVVSALSKLTIGQAEQYQTRFGVIRYASSVELIADLDTYTSTSDLFDLTITTYNESGTNIEGAIRLATDRFVSSKHRAAARPVLVIVGNSYKYQLAHRTCFDDHNSSLTLVEDAAKDAFLRTIFPAKTMFWLGLTNDGNGWQWPGGYSLGFSNWGPNQPAVGKCAYMQQYSGFKFAWFSDDCTNDHYYICQSKPCDSTRYCGVDVTTPMLRVKDHKIN</sequence>
<dbReference type="PANTHER" id="PTHR31024">
    <property type="entry name" value="C-TYPE LECTIN"/>
    <property type="match status" value="1"/>
</dbReference>
<evidence type="ECO:0000313" key="6">
    <source>
        <dbReference type="Proteomes" id="UP001303046"/>
    </source>
</evidence>
<gene>
    <name evidence="5" type="primary">Necator_chrIII.g12564</name>
    <name evidence="5" type="ORF">RB195_011798</name>
</gene>
<dbReference type="InterPro" id="IPR002035">
    <property type="entry name" value="VWF_A"/>
</dbReference>
<dbReference type="CDD" id="cd00037">
    <property type="entry name" value="CLECT"/>
    <property type="match status" value="1"/>
</dbReference>
<evidence type="ECO:0000313" key="5">
    <source>
        <dbReference type="EMBL" id="KAK6745289.1"/>
    </source>
</evidence>
<protein>
    <recommendedName>
        <fullName evidence="7">von Willebrand factor type A domain protein</fullName>
    </recommendedName>
</protein>
<evidence type="ECO:0000256" key="1">
    <source>
        <dbReference type="ARBA" id="ARBA00023157"/>
    </source>
</evidence>
<reference evidence="5 6" key="1">
    <citation type="submission" date="2023-08" db="EMBL/GenBank/DDBJ databases">
        <title>A Necator americanus chromosomal reference genome.</title>
        <authorList>
            <person name="Ilik V."/>
            <person name="Petrzelkova K.J."/>
            <person name="Pardy F."/>
            <person name="Fuh T."/>
            <person name="Niatou-Singa F.S."/>
            <person name="Gouil Q."/>
            <person name="Baker L."/>
            <person name="Ritchie M.E."/>
            <person name="Jex A.R."/>
            <person name="Gazzola D."/>
            <person name="Li H."/>
            <person name="Toshio Fujiwara R."/>
            <person name="Zhan B."/>
            <person name="Aroian R.V."/>
            <person name="Pafco B."/>
            <person name="Schwarz E.M."/>
        </authorList>
    </citation>
    <scope>NUCLEOTIDE SEQUENCE [LARGE SCALE GENOMIC DNA]</scope>
    <source>
        <strain evidence="5 6">Aroian</strain>
        <tissue evidence="5">Whole animal</tissue>
    </source>
</reference>
<evidence type="ECO:0000256" key="2">
    <source>
        <dbReference type="SAM" id="MobiDB-lite"/>
    </source>
</evidence>
<feature type="region of interest" description="Disordered" evidence="2">
    <location>
        <begin position="159"/>
        <end position="181"/>
    </location>
</feature>
<dbReference type="SUPFAM" id="SSF56436">
    <property type="entry name" value="C-type lectin-like"/>
    <property type="match status" value="1"/>
</dbReference>
<dbReference type="InterPro" id="IPR018378">
    <property type="entry name" value="C-type_lectin_CS"/>
</dbReference>
<accession>A0ABR1D438</accession>
<dbReference type="InterPro" id="IPR016187">
    <property type="entry name" value="CTDL_fold"/>
</dbReference>
<keyword evidence="1" id="KW-1015">Disulfide bond</keyword>
<dbReference type="Pfam" id="PF00092">
    <property type="entry name" value="VWA"/>
    <property type="match status" value="1"/>
</dbReference>
<evidence type="ECO:0000259" key="3">
    <source>
        <dbReference type="PROSITE" id="PS50041"/>
    </source>
</evidence>
<dbReference type="InterPro" id="IPR001304">
    <property type="entry name" value="C-type_lectin-like"/>
</dbReference>
<evidence type="ECO:0000259" key="4">
    <source>
        <dbReference type="PROSITE" id="PS50234"/>
    </source>
</evidence>
<dbReference type="Proteomes" id="UP001303046">
    <property type="component" value="Unassembled WGS sequence"/>
</dbReference>